<dbReference type="EMBL" id="CAJNIZ010043074">
    <property type="protein sequence ID" value="CAE7648990.1"/>
    <property type="molecule type" value="Genomic_DNA"/>
</dbReference>
<name>A0A812VTZ4_SYMPI</name>
<sequence length="90" mass="9904">MPTPSPLLPTPSAKSQLQDRLQLTKELFDENVERLRAEFERALAQAHLCVTFIDNAQSAATEEEEILPPASSPEIVDRKMDADLSPAVAC</sequence>
<dbReference type="Proteomes" id="UP000649617">
    <property type="component" value="Unassembled WGS sequence"/>
</dbReference>
<keyword evidence="1" id="KW-0175">Coiled coil</keyword>
<accession>A0A812VTZ4</accession>
<proteinExistence type="predicted"/>
<evidence type="ECO:0000313" key="4">
    <source>
        <dbReference type="Proteomes" id="UP000649617"/>
    </source>
</evidence>
<feature type="coiled-coil region" evidence="1">
    <location>
        <begin position="18"/>
        <end position="45"/>
    </location>
</feature>
<reference evidence="3" key="1">
    <citation type="submission" date="2021-02" db="EMBL/GenBank/DDBJ databases">
        <authorList>
            <person name="Dougan E. K."/>
            <person name="Rhodes N."/>
            <person name="Thang M."/>
            <person name="Chan C."/>
        </authorList>
    </citation>
    <scope>NUCLEOTIDE SEQUENCE</scope>
</reference>
<organism evidence="3 4">
    <name type="scientific">Symbiodinium pilosum</name>
    <name type="common">Dinoflagellate</name>
    <dbReference type="NCBI Taxonomy" id="2952"/>
    <lineage>
        <taxon>Eukaryota</taxon>
        <taxon>Sar</taxon>
        <taxon>Alveolata</taxon>
        <taxon>Dinophyceae</taxon>
        <taxon>Suessiales</taxon>
        <taxon>Symbiodiniaceae</taxon>
        <taxon>Symbiodinium</taxon>
    </lineage>
</organism>
<dbReference type="OrthoDB" id="434060at2759"/>
<dbReference type="AlphaFoldDB" id="A0A812VTZ4"/>
<evidence type="ECO:0000313" key="3">
    <source>
        <dbReference type="EMBL" id="CAE7648990.1"/>
    </source>
</evidence>
<comment type="caution">
    <text evidence="3">The sequence shown here is derived from an EMBL/GenBank/DDBJ whole genome shotgun (WGS) entry which is preliminary data.</text>
</comment>
<feature type="region of interest" description="Disordered" evidence="2">
    <location>
        <begin position="60"/>
        <end position="79"/>
    </location>
</feature>
<evidence type="ECO:0000256" key="2">
    <source>
        <dbReference type="SAM" id="MobiDB-lite"/>
    </source>
</evidence>
<gene>
    <name evidence="3" type="ORF">SPIL2461_LOCUS17287</name>
</gene>
<evidence type="ECO:0000256" key="1">
    <source>
        <dbReference type="SAM" id="Coils"/>
    </source>
</evidence>
<protein>
    <submittedName>
        <fullName evidence="3">Uncharacterized protein</fullName>
    </submittedName>
</protein>
<keyword evidence="4" id="KW-1185">Reference proteome</keyword>